<organism evidence="12 13">
    <name type="scientific">Paragonimus skrjabini miyazakii</name>
    <dbReference type="NCBI Taxonomy" id="59628"/>
    <lineage>
        <taxon>Eukaryota</taxon>
        <taxon>Metazoa</taxon>
        <taxon>Spiralia</taxon>
        <taxon>Lophotrochozoa</taxon>
        <taxon>Platyhelminthes</taxon>
        <taxon>Trematoda</taxon>
        <taxon>Digenea</taxon>
        <taxon>Plagiorchiida</taxon>
        <taxon>Troglotremata</taxon>
        <taxon>Troglotrematidae</taxon>
        <taxon>Paragonimus</taxon>
    </lineage>
</organism>
<dbReference type="PIRSF" id="PIRSF017126">
    <property type="entry name" value="Condensin_H"/>
    <property type="match status" value="1"/>
</dbReference>
<evidence type="ECO:0000256" key="7">
    <source>
        <dbReference type="ARBA" id="ARBA00022618"/>
    </source>
</evidence>
<accession>A0A8S9YEI5</accession>
<keyword evidence="10" id="KW-0131">Cell cycle</keyword>
<evidence type="ECO:0000256" key="6">
    <source>
        <dbReference type="ARBA" id="ARBA00022490"/>
    </source>
</evidence>
<evidence type="ECO:0000256" key="1">
    <source>
        <dbReference type="ARBA" id="ARBA00004286"/>
    </source>
</evidence>
<feature type="region of interest" description="Disordered" evidence="11">
    <location>
        <begin position="882"/>
        <end position="931"/>
    </location>
</feature>
<keyword evidence="6" id="KW-0963">Cytoplasm</keyword>
<evidence type="ECO:0000256" key="5">
    <source>
        <dbReference type="ARBA" id="ARBA00022454"/>
    </source>
</evidence>
<evidence type="ECO:0000256" key="10">
    <source>
        <dbReference type="ARBA" id="ARBA00023306"/>
    </source>
</evidence>
<comment type="subcellular location">
    <subcellularLocation>
        <location evidence="1">Chromosome</location>
    </subcellularLocation>
    <subcellularLocation>
        <location evidence="2">Cytoplasm</location>
    </subcellularLocation>
</comment>
<feature type="region of interest" description="Disordered" evidence="11">
    <location>
        <begin position="771"/>
        <end position="792"/>
    </location>
</feature>
<dbReference type="PANTHER" id="PTHR13108:SF9">
    <property type="entry name" value="CONDENSIN COMPLEX SUBUNIT 2"/>
    <property type="match status" value="1"/>
</dbReference>
<dbReference type="InterPro" id="IPR022816">
    <property type="entry name" value="Condensin_barren_su2"/>
</dbReference>
<keyword evidence="9" id="KW-0226">DNA condensation</keyword>
<evidence type="ECO:0000256" key="3">
    <source>
        <dbReference type="ARBA" id="ARBA00009471"/>
    </source>
</evidence>
<evidence type="ECO:0000313" key="13">
    <source>
        <dbReference type="Proteomes" id="UP000822476"/>
    </source>
</evidence>
<dbReference type="AlphaFoldDB" id="A0A8S9YEI5"/>
<dbReference type="GO" id="GO:0007076">
    <property type="term" value="P:mitotic chromosome condensation"/>
    <property type="evidence" value="ECO:0007669"/>
    <property type="project" value="InterPro"/>
</dbReference>
<dbReference type="GO" id="GO:0051301">
    <property type="term" value="P:cell division"/>
    <property type="evidence" value="ECO:0007669"/>
    <property type="project" value="UniProtKB-KW"/>
</dbReference>
<dbReference type="PANTHER" id="PTHR13108">
    <property type="entry name" value="CONDENSIN COMPLEX SUBUNIT 2"/>
    <property type="match status" value="1"/>
</dbReference>
<dbReference type="GO" id="GO:0003682">
    <property type="term" value="F:chromatin binding"/>
    <property type="evidence" value="ECO:0007669"/>
    <property type="project" value="TreeGrafter"/>
</dbReference>
<sequence length="931" mass="103463">MILSERRQPVETIIPKFDYSEEEFSVRRKSKKPMSPRLQAGVQGVLDDENNDDVERLARRKSRLLEPHPASANSPCTSGMTVRRRAEAAAPRGISQAQIGEHYGNCIRLAAENKITAKNAFNLHLIDYMSDMLKKEDYASFQIASSSLDAGAKIYAGRVDAVHQETYQVLTGLGRSDKPPATGDDGDSQEGAIDVDAVTTHGKPDQRKKPQAHRDILQKQLNRIRSKALAAKADVDPLFQHQTATYDEGGTAELRLNQLCTLDESCVLILDSSTPVMQASRQVKSNDVDVKGLLEFIQPLLPKFVNQLSLCSSLQDFRFTNWKISNFLYGVSLSYSVPLWCFTVLFKDSNPAIRSSQLSPPACDVNDRKVFPFDEDDGHFSDQAVNDDTLVNIPHEPMNETVPCGSSEDYLAPQMRDNDNNVATEEPSRPDVSTTATDGDLFVSSLKSMLDKQYEHFGQINDHILGMWAGPEHWRKKAKRRRFDPVTGLENDLDAADDKSSAELTQAVGKNRRSRRTKRNAPVVDYETAKEPSENRTRNGHLARKTWIKTELSEGVPKSAASNATLYKEATRLKASRQMNLLPSEWVDTRNTLYQLYNREVILGSHPGLHNNHLPVAFDAAETDNLALPHNNPEFCAVVNWLDKPPLLNAANDTLAVPGAHLDDIDGHPGSPVCIVDDDDDDDLPLPFEFTTTQAQPANTQGDFGDLDLIFQPRKVACIEIGYARTAKMINVGRLKSAMWNFLELAIAQNNVAPPSPVSVASTSSAPEAASLPASLTGEAAPNPDFPELPFVDPHRELRDERHCSDHCSPPRFSDLIGNLPTRLSWQMTKELSVPIVLNCLLHLANEKELYLSCSEDLTDVVIFQGVPYFELETLKTYQSARGYDDSDCDSTSKRTFRPAGAKQKKVKRPRSSTLDSWLIEPDSNGAHNPR</sequence>
<protein>
    <recommendedName>
        <fullName evidence="4">Condensin complex subunit 2</fullName>
    </recommendedName>
</protein>
<dbReference type="Pfam" id="PF05786">
    <property type="entry name" value="Cnd2"/>
    <property type="match status" value="1"/>
</dbReference>
<keyword evidence="8" id="KW-0498">Mitosis</keyword>
<dbReference type="OrthoDB" id="362021at2759"/>
<gene>
    <name evidence="12" type="ORF">EG68_08702</name>
</gene>
<keyword evidence="13" id="KW-1185">Reference proteome</keyword>
<keyword evidence="7" id="KW-0132">Cell division</keyword>
<evidence type="ECO:0000256" key="8">
    <source>
        <dbReference type="ARBA" id="ARBA00022776"/>
    </source>
</evidence>
<evidence type="ECO:0000256" key="2">
    <source>
        <dbReference type="ARBA" id="ARBA00004496"/>
    </source>
</evidence>
<feature type="compositionally biased region" description="Basic and acidic residues" evidence="11">
    <location>
        <begin position="527"/>
        <end position="537"/>
    </location>
</feature>
<dbReference type="Proteomes" id="UP000822476">
    <property type="component" value="Unassembled WGS sequence"/>
</dbReference>
<feature type="region of interest" description="Disordered" evidence="11">
    <location>
        <begin position="412"/>
        <end position="437"/>
    </location>
</feature>
<dbReference type="GO" id="GO:0000796">
    <property type="term" value="C:condensin complex"/>
    <property type="evidence" value="ECO:0007669"/>
    <property type="project" value="InterPro"/>
</dbReference>
<evidence type="ECO:0000256" key="9">
    <source>
        <dbReference type="ARBA" id="ARBA00023067"/>
    </source>
</evidence>
<feature type="compositionally biased region" description="Basic residues" evidence="11">
    <location>
        <begin position="510"/>
        <end position="519"/>
    </location>
</feature>
<evidence type="ECO:0000313" key="12">
    <source>
        <dbReference type="EMBL" id="KAF7233020.1"/>
    </source>
</evidence>
<feature type="region of interest" description="Disordered" evidence="11">
    <location>
        <begin position="500"/>
        <end position="540"/>
    </location>
</feature>
<evidence type="ECO:0000256" key="11">
    <source>
        <dbReference type="SAM" id="MobiDB-lite"/>
    </source>
</evidence>
<name>A0A8S9YEI5_9TREM</name>
<dbReference type="EMBL" id="JTDE01021374">
    <property type="protein sequence ID" value="KAF7233020.1"/>
    <property type="molecule type" value="Genomic_DNA"/>
</dbReference>
<keyword evidence="5" id="KW-0158">Chromosome</keyword>
<proteinExistence type="inferred from homology"/>
<comment type="similarity">
    <text evidence="3">Belongs to the CND2 (condensin subunit 2) family.</text>
</comment>
<reference evidence="12" key="1">
    <citation type="submission" date="2019-07" db="EMBL/GenBank/DDBJ databases">
        <title>Annotation for the trematode Paragonimus miyazaki's.</title>
        <authorList>
            <person name="Choi Y.-J."/>
        </authorList>
    </citation>
    <scope>NUCLEOTIDE SEQUENCE</scope>
    <source>
        <strain evidence="12">Japan</strain>
    </source>
</reference>
<evidence type="ECO:0000256" key="4">
    <source>
        <dbReference type="ARBA" id="ARBA00016065"/>
    </source>
</evidence>
<comment type="caution">
    <text evidence="12">The sequence shown here is derived from an EMBL/GenBank/DDBJ whole genome shotgun (WGS) entry which is preliminary data.</text>
</comment>
<dbReference type="GO" id="GO:0005737">
    <property type="term" value="C:cytoplasm"/>
    <property type="evidence" value="ECO:0007669"/>
    <property type="project" value="UniProtKB-SubCell"/>
</dbReference>